<name>A0ABV0KTV2_9CYAN</name>
<protein>
    <submittedName>
        <fullName evidence="1">AbrB family transcriptional regulator</fullName>
    </submittedName>
</protein>
<accession>A0ABV0KTV2</accession>
<dbReference type="Proteomes" id="UP001476950">
    <property type="component" value="Unassembled WGS sequence"/>
</dbReference>
<sequence length="43" mass="4696">MQANGPLSIGAAYTEPRALQLGDAFKLMLGRKHMQLKQLDPAD</sequence>
<proteinExistence type="predicted"/>
<evidence type="ECO:0000313" key="2">
    <source>
        <dbReference type="Proteomes" id="UP001476950"/>
    </source>
</evidence>
<organism evidence="1 2">
    <name type="scientific">Stenomitos frigidus AS-A4</name>
    <dbReference type="NCBI Taxonomy" id="2933935"/>
    <lineage>
        <taxon>Bacteria</taxon>
        <taxon>Bacillati</taxon>
        <taxon>Cyanobacteriota</taxon>
        <taxon>Cyanophyceae</taxon>
        <taxon>Leptolyngbyales</taxon>
        <taxon>Leptolyngbyaceae</taxon>
        <taxon>Stenomitos</taxon>
    </lineage>
</organism>
<dbReference type="RefSeq" id="WP_190447167.1">
    <property type="nucleotide sequence ID" value="NZ_JAMPLM010000080.1"/>
</dbReference>
<evidence type="ECO:0000313" key="1">
    <source>
        <dbReference type="EMBL" id="MEP1062682.1"/>
    </source>
</evidence>
<keyword evidence="2" id="KW-1185">Reference proteome</keyword>
<comment type="caution">
    <text evidence="1">The sequence shown here is derived from an EMBL/GenBank/DDBJ whole genome shotgun (WGS) entry which is preliminary data.</text>
</comment>
<dbReference type="EMBL" id="JAMPLM010000080">
    <property type="protein sequence ID" value="MEP1062682.1"/>
    <property type="molecule type" value="Genomic_DNA"/>
</dbReference>
<dbReference type="Pfam" id="PF14250">
    <property type="entry name" value="AbrB-like"/>
    <property type="match status" value="1"/>
</dbReference>
<reference evidence="1 2" key="1">
    <citation type="submission" date="2022-04" db="EMBL/GenBank/DDBJ databases">
        <title>Positive selection, recombination, and allopatry shape intraspecific diversity of widespread and dominant cyanobacteria.</title>
        <authorList>
            <person name="Wei J."/>
            <person name="Shu W."/>
            <person name="Hu C."/>
        </authorList>
    </citation>
    <scope>NUCLEOTIDE SEQUENCE [LARGE SCALE GENOMIC DNA]</scope>
    <source>
        <strain evidence="1 2">AS-A4</strain>
    </source>
</reference>
<dbReference type="InterPro" id="IPR027360">
    <property type="entry name" value="AbrB-like"/>
</dbReference>
<gene>
    <name evidence="1" type="ORF">NDI38_30370</name>
</gene>